<dbReference type="AlphaFoldDB" id="Q6F6N7"/>
<evidence type="ECO:0000313" key="4">
    <source>
        <dbReference type="Proteomes" id="UP000000430"/>
    </source>
</evidence>
<feature type="compositionally biased region" description="Polar residues" evidence="1">
    <location>
        <begin position="102"/>
        <end position="112"/>
    </location>
</feature>
<sequence length="112" mass="11520">MRAKQKKIVNDRQRKVGLCDFFICHNERKDPMKKLALMSVVCAGFAFTAVGCASEAGLNASGSAHTTSAPESQTGVGVQGGVAAEAGASTQTQPVQAAPEAPQTSPDTATVQ</sequence>
<name>Q6F6N7_ACIAD</name>
<keyword evidence="2" id="KW-1133">Transmembrane helix</keyword>
<keyword evidence="2" id="KW-0472">Membrane</keyword>
<protein>
    <submittedName>
        <fullName evidence="3">Uncharacterized protein</fullName>
    </submittedName>
</protein>
<dbReference type="eggNOG" id="ENOG5032A75">
    <property type="taxonomic scope" value="Bacteria"/>
</dbReference>
<feature type="region of interest" description="Disordered" evidence="1">
    <location>
        <begin position="59"/>
        <end position="112"/>
    </location>
</feature>
<reference evidence="3 4" key="1">
    <citation type="journal article" date="2004" name="Nucleic Acids Res.">
        <title>Unique features revealed by the genome sequence of Acinetobacter sp. ADP1, a versatile and naturally transformation competent bacterium.</title>
        <authorList>
            <person name="Barbe V."/>
            <person name="Vallenet D."/>
            <person name="Fonknechten N."/>
            <person name="Kreimeyer A."/>
            <person name="Oztas S."/>
            <person name="Labarre L."/>
            <person name="Cruveiller S."/>
            <person name="Robert C."/>
            <person name="Duprat S."/>
            <person name="Wincker P."/>
            <person name="Ornston L.N."/>
            <person name="Weissenbach J."/>
            <person name="Marliere P."/>
            <person name="Cohen G.N."/>
            <person name="Medigue C."/>
        </authorList>
    </citation>
    <scope>NUCLEOTIDE SEQUENCE [LARGE SCALE GENOMIC DNA]</scope>
    <source>
        <strain evidence="4">ATCC 33305 / BD413 / ADP1</strain>
    </source>
</reference>
<keyword evidence="2" id="KW-0812">Transmembrane</keyword>
<dbReference type="KEGG" id="aci:ACIAD3649"/>
<evidence type="ECO:0000256" key="1">
    <source>
        <dbReference type="SAM" id="MobiDB-lite"/>
    </source>
</evidence>
<evidence type="ECO:0000313" key="3">
    <source>
        <dbReference type="EMBL" id="CAG70280.1"/>
    </source>
</evidence>
<dbReference type="EMBL" id="CR543861">
    <property type="protein sequence ID" value="CAG70280.1"/>
    <property type="molecule type" value="Genomic_DNA"/>
</dbReference>
<dbReference type="Proteomes" id="UP000000430">
    <property type="component" value="Chromosome"/>
</dbReference>
<evidence type="ECO:0000256" key="2">
    <source>
        <dbReference type="SAM" id="Phobius"/>
    </source>
</evidence>
<gene>
    <name evidence="3" type="ordered locus">ACIAD3649</name>
</gene>
<accession>Q6F6N7</accession>
<organism evidence="3 4">
    <name type="scientific">Acinetobacter baylyi (strain ATCC 33305 / BD413 / ADP1)</name>
    <dbReference type="NCBI Taxonomy" id="62977"/>
    <lineage>
        <taxon>Bacteria</taxon>
        <taxon>Pseudomonadati</taxon>
        <taxon>Pseudomonadota</taxon>
        <taxon>Gammaproteobacteria</taxon>
        <taxon>Moraxellales</taxon>
        <taxon>Moraxellaceae</taxon>
        <taxon>Acinetobacter</taxon>
    </lineage>
</organism>
<proteinExistence type="predicted"/>
<feature type="compositionally biased region" description="Polar residues" evidence="1">
    <location>
        <begin position="60"/>
        <end position="74"/>
    </location>
</feature>
<feature type="transmembrane region" description="Helical" evidence="2">
    <location>
        <begin position="35"/>
        <end position="58"/>
    </location>
</feature>
<dbReference type="HOGENOM" id="CLU_171561_0_0_6"/>